<protein>
    <submittedName>
        <fullName evidence="1">Uncharacterized protein</fullName>
    </submittedName>
</protein>
<dbReference type="EMBL" id="JAGRRH010000010">
    <property type="protein sequence ID" value="KAG7363784.1"/>
    <property type="molecule type" value="Genomic_DNA"/>
</dbReference>
<proteinExistence type="predicted"/>
<reference evidence="1" key="2">
    <citation type="submission" date="2021-04" db="EMBL/GenBank/DDBJ databases">
        <authorList>
            <person name="Podell S."/>
        </authorList>
    </citation>
    <scope>NUCLEOTIDE SEQUENCE</scope>
    <source>
        <strain evidence="1">Hildebrandi</strain>
    </source>
</reference>
<comment type="caution">
    <text evidence="1">The sequence shown here is derived from an EMBL/GenBank/DDBJ whole genome shotgun (WGS) entry which is preliminary data.</text>
</comment>
<gene>
    <name evidence="1" type="ORF">IV203_027145</name>
</gene>
<sequence>MSEGMIWIIEPTIGPFPAQRQKSQTCSKVSFVAGYNPLFFALYYFGMMECTEIHLSWSRRISWVWFERCVLDCRAHCLAMAGQATIWIAVPMLHAMSEGMYDLDCRASDLILSG</sequence>
<dbReference type="AlphaFoldDB" id="A0A9K3LJY9"/>
<organism evidence="1 2">
    <name type="scientific">Nitzschia inconspicua</name>
    <dbReference type="NCBI Taxonomy" id="303405"/>
    <lineage>
        <taxon>Eukaryota</taxon>
        <taxon>Sar</taxon>
        <taxon>Stramenopiles</taxon>
        <taxon>Ochrophyta</taxon>
        <taxon>Bacillariophyta</taxon>
        <taxon>Bacillariophyceae</taxon>
        <taxon>Bacillariophycidae</taxon>
        <taxon>Bacillariales</taxon>
        <taxon>Bacillariaceae</taxon>
        <taxon>Nitzschia</taxon>
    </lineage>
</organism>
<name>A0A9K3LJY9_9STRA</name>
<evidence type="ECO:0000313" key="1">
    <source>
        <dbReference type="EMBL" id="KAG7363784.1"/>
    </source>
</evidence>
<keyword evidence="2" id="KW-1185">Reference proteome</keyword>
<reference evidence="1" key="1">
    <citation type="journal article" date="2021" name="Sci. Rep.">
        <title>Diploid genomic architecture of Nitzschia inconspicua, an elite biomass production diatom.</title>
        <authorList>
            <person name="Oliver A."/>
            <person name="Podell S."/>
            <person name="Pinowska A."/>
            <person name="Traller J.C."/>
            <person name="Smith S.R."/>
            <person name="McClure R."/>
            <person name="Beliaev A."/>
            <person name="Bohutskyi P."/>
            <person name="Hill E.A."/>
            <person name="Rabines A."/>
            <person name="Zheng H."/>
            <person name="Allen L.Z."/>
            <person name="Kuo A."/>
            <person name="Grigoriev I.V."/>
            <person name="Allen A.E."/>
            <person name="Hazlebeck D."/>
            <person name="Allen E.E."/>
        </authorList>
    </citation>
    <scope>NUCLEOTIDE SEQUENCE</scope>
    <source>
        <strain evidence="1">Hildebrandi</strain>
    </source>
</reference>
<evidence type="ECO:0000313" key="2">
    <source>
        <dbReference type="Proteomes" id="UP000693970"/>
    </source>
</evidence>
<dbReference type="Proteomes" id="UP000693970">
    <property type="component" value="Unassembled WGS sequence"/>
</dbReference>
<accession>A0A9K3LJY9</accession>